<reference evidence="7 8" key="1">
    <citation type="journal article" date="2022" name="Int. J. Syst. Evol. Microbiol.">
        <title>Prevotella herbatica sp. nov., a plant polysaccharide-decomposing anaerobic bacterium isolated from a methanogenic reactor.</title>
        <authorList>
            <person name="Uek A."/>
            <person name="Tonouchi A."/>
            <person name="Kaku N."/>
            <person name="Ueki K."/>
        </authorList>
    </citation>
    <scope>NUCLEOTIDE SEQUENCE [LARGE SCALE GENOMIC DNA]</scope>
    <source>
        <strain evidence="7 8">WR041</strain>
    </source>
</reference>
<proteinExistence type="inferred from homology"/>
<dbReference type="InterPro" id="IPR029141">
    <property type="entry name" value="FimA_N"/>
</dbReference>
<feature type="domain" description="Major fimbrial subunit protein N-terminal" evidence="6">
    <location>
        <begin position="42"/>
        <end position="89"/>
    </location>
</feature>
<evidence type="ECO:0000256" key="3">
    <source>
        <dbReference type="ARBA" id="ARBA00022729"/>
    </source>
</evidence>
<feature type="chain" id="PRO_5046965298" description="Major fimbrial subunit protein N-terminal domain-containing protein" evidence="5">
    <location>
        <begin position="21"/>
        <end position="390"/>
    </location>
</feature>
<sequence length="390" mass="41341">MRTKPAILAFFALATIATQGLFTSCSSDENLSTEKPSTGTQTLKINLKPADTRAAAYTDPGTDAENKINRVTIGIFDKTTGAVKTIQDALNAAAPEIITSQLVADDHILVAVNAPAGTFTGVLTELAFEKSTLGIDDALPVSGTGTVDPANLPMFGAAKITQIGTTPAYTADVAVSHMVAKVTLKSLKVAFDATGAYKDATFTPTEVFMYNVPDKLDFDFYPANTPTSYVYNYLTTPTNTPNYYNGLIGDASLKSYLGTGTLDGTLKDKTLATTSNWGTAGTNLLYLYTMPNNSTKPTQLVIKGSFDPDGKGTTVPVYYPVNINYNSDNGNAAEGTTPKQVYPNKNYIVDVIIKGKGADSPTKSLDPETVTANIVTVNSFVDATQSNTFN</sequence>
<feature type="signal peptide" evidence="5">
    <location>
        <begin position="1"/>
        <end position="20"/>
    </location>
</feature>
<gene>
    <name evidence="7" type="ORF">prwr041_25970</name>
</gene>
<dbReference type="Proteomes" id="UP001319045">
    <property type="component" value="Chromosome"/>
</dbReference>
<name>A0ABM7P1U1_9BACT</name>
<keyword evidence="4" id="KW-0281">Fimbrium</keyword>
<keyword evidence="3 5" id="KW-0732">Signal</keyword>
<comment type="subcellular location">
    <subcellularLocation>
        <location evidence="1">Fimbrium</location>
    </subcellularLocation>
</comment>
<dbReference type="PROSITE" id="PS51257">
    <property type="entry name" value="PROKAR_LIPOPROTEIN"/>
    <property type="match status" value="1"/>
</dbReference>
<comment type="similarity">
    <text evidence="2">Belongs to the bacteroidetes fimbrillin superfamily. FimA/Mfa1 family.</text>
</comment>
<dbReference type="RefSeq" id="WP_207154264.1">
    <property type="nucleotide sequence ID" value="NZ_AP024484.1"/>
</dbReference>
<accession>A0ABM7P1U1</accession>
<dbReference type="EMBL" id="AP024484">
    <property type="protein sequence ID" value="BCS86704.1"/>
    <property type="molecule type" value="Genomic_DNA"/>
</dbReference>
<evidence type="ECO:0000313" key="7">
    <source>
        <dbReference type="EMBL" id="BCS86704.1"/>
    </source>
</evidence>
<keyword evidence="8" id="KW-1185">Reference proteome</keyword>
<evidence type="ECO:0000256" key="4">
    <source>
        <dbReference type="ARBA" id="ARBA00023263"/>
    </source>
</evidence>
<organism evidence="7 8">
    <name type="scientific">Prevotella herbatica</name>
    <dbReference type="NCBI Taxonomy" id="2801997"/>
    <lineage>
        <taxon>Bacteria</taxon>
        <taxon>Pseudomonadati</taxon>
        <taxon>Bacteroidota</taxon>
        <taxon>Bacteroidia</taxon>
        <taxon>Bacteroidales</taxon>
        <taxon>Prevotellaceae</taxon>
        <taxon>Prevotella</taxon>
    </lineage>
</organism>
<evidence type="ECO:0000313" key="8">
    <source>
        <dbReference type="Proteomes" id="UP001319045"/>
    </source>
</evidence>
<evidence type="ECO:0000256" key="1">
    <source>
        <dbReference type="ARBA" id="ARBA00004561"/>
    </source>
</evidence>
<dbReference type="Gene3D" id="2.60.40.3690">
    <property type="match status" value="1"/>
</dbReference>
<dbReference type="Pfam" id="PF06321">
    <property type="entry name" value="P_gingi_FimA"/>
    <property type="match status" value="1"/>
</dbReference>
<evidence type="ECO:0000256" key="5">
    <source>
        <dbReference type="SAM" id="SignalP"/>
    </source>
</evidence>
<evidence type="ECO:0000259" key="6">
    <source>
        <dbReference type="Pfam" id="PF06321"/>
    </source>
</evidence>
<protein>
    <recommendedName>
        <fullName evidence="6">Major fimbrial subunit protein N-terminal domain-containing protein</fullName>
    </recommendedName>
</protein>
<evidence type="ECO:0000256" key="2">
    <source>
        <dbReference type="ARBA" id="ARBA00006011"/>
    </source>
</evidence>